<evidence type="ECO:0008006" key="3">
    <source>
        <dbReference type="Google" id="ProtNLM"/>
    </source>
</evidence>
<geneLocation type="plasmid" evidence="2">
    <name>phl2708y3</name>
</geneLocation>
<organism evidence="1 2">
    <name type="scientific">Maritalea myrionectae</name>
    <dbReference type="NCBI Taxonomy" id="454601"/>
    <lineage>
        <taxon>Bacteria</taxon>
        <taxon>Pseudomonadati</taxon>
        <taxon>Pseudomonadota</taxon>
        <taxon>Alphaproteobacteria</taxon>
        <taxon>Hyphomicrobiales</taxon>
        <taxon>Devosiaceae</taxon>
        <taxon>Maritalea</taxon>
    </lineage>
</organism>
<proteinExistence type="predicted"/>
<evidence type="ECO:0000313" key="2">
    <source>
        <dbReference type="Proteomes" id="UP000258927"/>
    </source>
</evidence>
<protein>
    <recommendedName>
        <fullName evidence="3">CDP-glycerol glycerophosphotransferase</fullName>
    </recommendedName>
</protein>
<gene>
    <name evidence="1" type="ORF">MXMO3_03622</name>
</gene>
<sequence>MNITILFSDDSTLIFANRIRDILKSKNNNASINLAWYLPENALSYRQLKQLLPAGPNFCISKDEVDSFLEHEGCDAIITSRVYAPIRAKLSSPEYRYRSGRPCIISFLGGLDLSPKRGFKNRIFCDGVYLIPKSALDQYRREISNDSFSWQDVQFGHPSFLLPKKQPSSRLDSQKSIYFFAQALSPSTKAGRLHLLKLMAAVAHNNPERKVFIKLRHLPNENKKHLHKEKHSYQDLYNELKHKPENLLVSNATMEQALDDASLGITCTSTAAIDLVSAGVPCMIYLDYIDYFLDPLNEPMRCFFRDSNLICSLEEIINLQYSKPNQRWMEQTLCGPEITEQIFETIVAFKRRVPQIKSFSDYYN</sequence>
<dbReference type="Pfam" id="PF20471">
    <property type="entry name" value="DUF6716"/>
    <property type="match status" value="1"/>
</dbReference>
<dbReference type="KEGG" id="mmyr:MXMO3_03622"/>
<accession>A0A2R4MJH2</accession>
<name>A0A2R4MJH2_9HYPH</name>
<reference evidence="1 2" key="1">
    <citation type="submission" date="2017-05" db="EMBL/GenBank/DDBJ databases">
        <title>Genome Analysis of Maritalea myrionectae HL2708#5.</title>
        <authorList>
            <consortium name="Cotde Inc.-PKNU"/>
            <person name="Jang D."/>
            <person name="Oh H.-M."/>
        </authorList>
    </citation>
    <scope>NUCLEOTIDE SEQUENCE [LARGE SCALE GENOMIC DNA]</scope>
    <source>
        <strain evidence="1 2">HL2708#5</strain>
        <plasmid evidence="2">phl2708y3</plasmid>
    </source>
</reference>
<dbReference type="Proteomes" id="UP000258927">
    <property type="component" value="Plasmid pHL2708Y3"/>
</dbReference>
<dbReference type="InterPro" id="IPR046561">
    <property type="entry name" value="DUF6716"/>
</dbReference>
<keyword evidence="1" id="KW-0614">Plasmid</keyword>
<keyword evidence="2" id="KW-1185">Reference proteome</keyword>
<dbReference type="RefSeq" id="WP_117397084.1">
    <property type="nucleotide sequence ID" value="NZ_CP021332.1"/>
</dbReference>
<evidence type="ECO:0000313" key="1">
    <source>
        <dbReference type="EMBL" id="AVX06125.1"/>
    </source>
</evidence>
<dbReference type="EMBL" id="CP021332">
    <property type="protein sequence ID" value="AVX06125.1"/>
    <property type="molecule type" value="Genomic_DNA"/>
</dbReference>
<dbReference type="AlphaFoldDB" id="A0A2R4MJH2"/>